<feature type="transmembrane region" description="Helical" evidence="6">
    <location>
        <begin position="126"/>
        <end position="145"/>
    </location>
</feature>
<dbReference type="OrthoDB" id="534912at2759"/>
<dbReference type="Gene3D" id="1.10.3430.10">
    <property type="entry name" value="Ammonium transporter AmtB like domains"/>
    <property type="match status" value="1"/>
</dbReference>
<dbReference type="GO" id="GO:0008519">
    <property type="term" value="F:ammonium channel activity"/>
    <property type="evidence" value="ECO:0007669"/>
    <property type="project" value="InterPro"/>
</dbReference>
<feature type="transmembrane region" description="Helical" evidence="6">
    <location>
        <begin position="95"/>
        <end position="119"/>
    </location>
</feature>
<protein>
    <submittedName>
        <fullName evidence="11">Ammonium_transp domain-containing protein</fullName>
    </submittedName>
</protein>
<evidence type="ECO:0000256" key="7">
    <source>
        <dbReference type="SAM" id="SignalP"/>
    </source>
</evidence>
<evidence type="ECO:0000256" key="2">
    <source>
        <dbReference type="ARBA" id="ARBA00011036"/>
    </source>
</evidence>
<evidence type="ECO:0000313" key="9">
    <source>
        <dbReference type="EMBL" id="VDN07230.1"/>
    </source>
</evidence>
<feature type="domain" description="Ammonium transporter AmtB-like" evidence="8">
    <location>
        <begin position="21"/>
        <end position="397"/>
    </location>
</feature>
<feature type="transmembrane region" description="Helical" evidence="6">
    <location>
        <begin position="282"/>
        <end position="300"/>
    </location>
</feature>
<feature type="transmembrane region" description="Helical" evidence="6">
    <location>
        <begin position="226"/>
        <end position="245"/>
    </location>
</feature>
<name>A0A0N5D8Z8_THECL</name>
<evidence type="ECO:0000313" key="10">
    <source>
        <dbReference type="Proteomes" id="UP000276776"/>
    </source>
</evidence>
<dbReference type="SUPFAM" id="SSF111352">
    <property type="entry name" value="Ammonium transporter"/>
    <property type="match status" value="1"/>
</dbReference>
<dbReference type="EMBL" id="UYYF01004831">
    <property type="protein sequence ID" value="VDN07230.1"/>
    <property type="molecule type" value="Genomic_DNA"/>
</dbReference>
<dbReference type="GO" id="GO:0097272">
    <property type="term" value="P:ammonium homeostasis"/>
    <property type="evidence" value="ECO:0007669"/>
    <property type="project" value="TreeGrafter"/>
</dbReference>
<dbReference type="PANTHER" id="PTHR11730">
    <property type="entry name" value="AMMONIUM TRANSPORTER"/>
    <property type="match status" value="1"/>
</dbReference>
<dbReference type="InterPro" id="IPR024041">
    <property type="entry name" value="NH4_transpt_AmtB-like_dom"/>
</dbReference>
<feature type="transmembrane region" description="Helical" evidence="6">
    <location>
        <begin position="66"/>
        <end position="83"/>
    </location>
</feature>
<gene>
    <name evidence="9" type="ORF">TCLT_LOCUS9584</name>
</gene>
<dbReference type="WBParaSite" id="TCLT_0000959501-mRNA-1">
    <property type="protein sequence ID" value="TCLT_0000959501-mRNA-1"/>
    <property type="gene ID" value="TCLT_0000959501"/>
</dbReference>
<evidence type="ECO:0000256" key="5">
    <source>
        <dbReference type="ARBA" id="ARBA00023136"/>
    </source>
</evidence>
<evidence type="ECO:0000259" key="8">
    <source>
        <dbReference type="Pfam" id="PF00909"/>
    </source>
</evidence>
<dbReference type="PANTHER" id="PTHR11730:SF114">
    <property type="entry name" value="AMMONIUM TRANSPORTER AMTB-LIKE DOMAIN-CONTAINING PROTEIN"/>
    <property type="match status" value="1"/>
</dbReference>
<dbReference type="InterPro" id="IPR029020">
    <property type="entry name" value="Ammonium/urea_transptr"/>
</dbReference>
<comment type="similarity">
    <text evidence="2">Belongs to the ammonium transporter (TC 2.A.49) family. Rh subfamily.</text>
</comment>
<evidence type="ECO:0000256" key="3">
    <source>
        <dbReference type="ARBA" id="ARBA00022692"/>
    </source>
</evidence>
<evidence type="ECO:0000256" key="6">
    <source>
        <dbReference type="SAM" id="Phobius"/>
    </source>
</evidence>
<comment type="subcellular location">
    <subcellularLocation>
        <location evidence="1">Membrane</location>
        <topology evidence="1">Multi-pass membrane protein</topology>
    </subcellularLocation>
</comment>
<feature type="transmembrane region" description="Helical" evidence="6">
    <location>
        <begin position="187"/>
        <end position="206"/>
    </location>
</feature>
<dbReference type="InterPro" id="IPR002229">
    <property type="entry name" value="RhesusRHD"/>
</dbReference>
<keyword evidence="10" id="KW-1185">Reference proteome</keyword>
<keyword evidence="4 6" id="KW-1133">Transmembrane helix</keyword>
<evidence type="ECO:0000256" key="1">
    <source>
        <dbReference type="ARBA" id="ARBA00004141"/>
    </source>
</evidence>
<dbReference type="PRINTS" id="PR00342">
    <property type="entry name" value="RHESUSRHD"/>
</dbReference>
<dbReference type="STRING" id="103827.A0A0N5D8Z8"/>
<keyword evidence="5 6" id="KW-0472">Membrane</keyword>
<feature type="transmembrane region" description="Helical" evidence="6">
    <location>
        <begin position="34"/>
        <end position="54"/>
    </location>
</feature>
<keyword evidence="3 6" id="KW-0812">Transmembrane</keyword>
<dbReference type="GO" id="GO:0005886">
    <property type="term" value="C:plasma membrane"/>
    <property type="evidence" value="ECO:0007669"/>
    <property type="project" value="InterPro"/>
</dbReference>
<accession>A0A0N5D8Z8</accession>
<reference evidence="9 10" key="2">
    <citation type="submission" date="2018-11" db="EMBL/GenBank/DDBJ databases">
        <authorList>
            <consortium name="Pathogen Informatics"/>
        </authorList>
    </citation>
    <scope>NUCLEOTIDE SEQUENCE [LARGE SCALE GENOMIC DNA]</scope>
</reference>
<dbReference type="OMA" id="WQIAMVI"/>
<evidence type="ECO:0000313" key="11">
    <source>
        <dbReference type="WBParaSite" id="TCLT_0000959501-mRNA-1"/>
    </source>
</evidence>
<keyword evidence="7" id="KW-0732">Signal</keyword>
<feature type="transmembrane region" description="Helical" evidence="6">
    <location>
        <begin position="321"/>
        <end position="338"/>
    </location>
</feature>
<feature type="transmembrane region" description="Helical" evidence="6">
    <location>
        <begin position="373"/>
        <end position="394"/>
    </location>
</feature>
<evidence type="ECO:0000256" key="4">
    <source>
        <dbReference type="ARBA" id="ARBA00022989"/>
    </source>
</evidence>
<feature type="transmembrane region" description="Helical" evidence="6">
    <location>
        <begin position="157"/>
        <end position="175"/>
    </location>
</feature>
<proteinExistence type="inferred from homology"/>
<feature type="transmembrane region" description="Helical" evidence="6">
    <location>
        <begin position="257"/>
        <end position="276"/>
    </location>
</feature>
<sequence>MVLFLILFALFGAYSSNALPGGNSSTDFINTNYPLFQDVHLMTLIGMGFIMVFLRRYGLAAPSINLLLTALVIQWALIIRGFLSQEFADTGRFTISITDMITADFSAITVLITMGAVLGKLTPTQYLVMAAIEVPVAIAVEHFVLNYLKAIDIGRAMLVHCFGAYFGLAVAKLFNRKEMVGHQHDGSSYNSSIFAMIGTLFLWAFFPSFNSALAVPEDSRHRAILNTYLALCSSTICTFLLSQLFDREHKYRFSMMHIMNSVLAGGIAIGTVANIISEPFYALLIGCLGALVSIIGNNYIRPISARALKIHDTRGVGAFHGLPGILAGILGFVFTIVYEPARYGTKNATQIYSAMANKNGENREVFVQAGYQLAALATVLIVSVITGAITGLILRLSCLNRIHDKEYYSDGEFIEPPEDYDFTTRIISKIDHIELTEHTALTSKESPALTSGNP</sequence>
<feature type="signal peptide" evidence="7">
    <location>
        <begin position="1"/>
        <end position="18"/>
    </location>
</feature>
<dbReference type="Pfam" id="PF00909">
    <property type="entry name" value="Ammonium_transp"/>
    <property type="match status" value="1"/>
</dbReference>
<organism evidence="11">
    <name type="scientific">Thelazia callipaeda</name>
    <name type="common">Oriental eyeworm</name>
    <name type="synonym">Parasitic nematode</name>
    <dbReference type="NCBI Taxonomy" id="103827"/>
    <lineage>
        <taxon>Eukaryota</taxon>
        <taxon>Metazoa</taxon>
        <taxon>Ecdysozoa</taxon>
        <taxon>Nematoda</taxon>
        <taxon>Chromadorea</taxon>
        <taxon>Rhabditida</taxon>
        <taxon>Spirurina</taxon>
        <taxon>Spiruromorpha</taxon>
        <taxon>Thelazioidea</taxon>
        <taxon>Thelaziidae</taxon>
        <taxon>Thelazia</taxon>
    </lineage>
</organism>
<dbReference type="Proteomes" id="UP000276776">
    <property type="component" value="Unassembled WGS sequence"/>
</dbReference>
<feature type="chain" id="PRO_5043126714" evidence="7">
    <location>
        <begin position="19"/>
        <end position="454"/>
    </location>
</feature>
<dbReference type="AlphaFoldDB" id="A0A0N5D8Z8"/>
<reference evidence="11" key="1">
    <citation type="submission" date="2016-04" db="UniProtKB">
        <authorList>
            <consortium name="WormBaseParasite"/>
        </authorList>
    </citation>
    <scope>IDENTIFICATION</scope>
</reference>